<evidence type="ECO:0000313" key="1">
    <source>
        <dbReference type="EMBL" id="SFT87497.1"/>
    </source>
</evidence>
<proteinExistence type="predicted"/>
<dbReference type="AlphaFoldDB" id="A0A1I7BK18"/>
<name>A0A1I7BK18_9FLAO</name>
<gene>
    <name evidence="1" type="ORF">SAMN05216474_2827</name>
</gene>
<accession>A0A1I7BK18</accession>
<feature type="non-terminal residue" evidence="1">
    <location>
        <position position="411"/>
    </location>
</feature>
<dbReference type="Proteomes" id="UP000236454">
    <property type="component" value="Unassembled WGS sequence"/>
</dbReference>
<protein>
    <recommendedName>
        <fullName evidence="3">Ig-like domain-containing protein</fullName>
    </recommendedName>
</protein>
<organism evidence="1 2">
    <name type="scientific">Lishizhenia tianjinensis</name>
    <dbReference type="NCBI Taxonomy" id="477690"/>
    <lineage>
        <taxon>Bacteria</taxon>
        <taxon>Pseudomonadati</taxon>
        <taxon>Bacteroidota</taxon>
        <taxon>Flavobacteriia</taxon>
        <taxon>Flavobacteriales</taxon>
        <taxon>Crocinitomicaceae</taxon>
        <taxon>Lishizhenia</taxon>
    </lineage>
</organism>
<reference evidence="1 2" key="1">
    <citation type="submission" date="2016-10" db="EMBL/GenBank/DDBJ databases">
        <authorList>
            <person name="de Groot N.N."/>
        </authorList>
    </citation>
    <scope>NUCLEOTIDE SEQUENCE [LARGE SCALE GENOMIC DNA]</scope>
    <source>
        <strain evidence="1 2">CGMCC 1.7005</strain>
    </source>
</reference>
<dbReference type="STRING" id="477690.SAMN05216474_2827"/>
<evidence type="ECO:0008006" key="3">
    <source>
        <dbReference type="Google" id="ProtNLM"/>
    </source>
</evidence>
<keyword evidence="2" id="KW-1185">Reference proteome</keyword>
<evidence type="ECO:0000313" key="2">
    <source>
        <dbReference type="Proteomes" id="UP000236454"/>
    </source>
</evidence>
<dbReference type="EMBL" id="FPAS01000006">
    <property type="protein sequence ID" value="SFT87497.1"/>
    <property type="molecule type" value="Genomic_DNA"/>
</dbReference>
<sequence length="411" mass="42979">MKKITFWFLIVFTMVAFVPIVNSQTIIHQEDFEGADFSGYAIGNADTGTDYPSQSFQTSGVDYILRDVPTNFSFSQALTGNSTNMIGGEDINTFYNGHSYIELDPISISGKSNLTIDIDVAFPNTLDIRYEDNDFLIVDYRIDGTGSYTSVLAFNGNYGTFGCTRDDNLNGVTDAGEVTHVNQAMTTFNLDLNSITGSTVTGSTIEIRVRFSMPDSHEEFAFDNIVLKGSSSCTDPDVPTVTASPTSVCSGAQSTLTITGSLNDATQWAVYEGSCGGTLVATTNGSSVIVNPTSATTYYVRGEGGCVTPGSCGSVTVGVTAQDNAGFSYSALSYCANAADPSPTITGVTGGTFSSTAGLSINSTTGQIDVSASTPGTYTVTYTTAGTCPNSSTASVTINALDDASFSYSAS</sequence>